<dbReference type="Proteomes" id="UP000290545">
    <property type="component" value="Unassembled WGS sequence"/>
</dbReference>
<dbReference type="GO" id="GO:0009279">
    <property type="term" value="C:cell outer membrane"/>
    <property type="evidence" value="ECO:0007669"/>
    <property type="project" value="UniProtKB-SubCell"/>
</dbReference>
<protein>
    <submittedName>
        <fullName evidence="9">SusC/RagA family TonB-linked outer membrane protein</fullName>
    </submittedName>
</protein>
<dbReference type="NCBIfam" id="TIGR04056">
    <property type="entry name" value="OMP_RagA_SusC"/>
    <property type="match status" value="1"/>
</dbReference>
<dbReference type="InterPro" id="IPR011662">
    <property type="entry name" value="Secretin/TonB_short_N"/>
</dbReference>
<keyword evidence="2 7" id="KW-0813">Transport</keyword>
<dbReference type="Gene3D" id="2.40.170.20">
    <property type="entry name" value="TonB-dependent receptor, beta-barrel domain"/>
    <property type="match status" value="1"/>
</dbReference>
<dbReference type="InterPro" id="IPR023996">
    <property type="entry name" value="TonB-dep_OMP_SusC/RagA"/>
</dbReference>
<accession>A0A4Q1D7Y2</accession>
<evidence type="ECO:0000313" key="10">
    <source>
        <dbReference type="Proteomes" id="UP000290545"/>
    </source>
</evidence>
<evidence type="ECO:0000256" key="3">
    <source>
        <dbReference type="ARBA" id="ARBA00022452"/>
    </source>
</evidence>
<keyword evidence="5 7" id="KW-0472">Membrane</keyword>
<dbReference type="SMART" id="SM00965">
    <property type="entry name" value="STN"/>
    <property type="match status" value="1"/>
</dbReference>
<organism evidence="9 10">
    <name type="scientific">Filimonas effusa</name>
    <dbReference type="NCBI Taxonomy" id="2508721"/>
    <lineage>
        <taxon>Bacteria</taxon>
        <taxon>Pseudomonadati</taxon>
        <taxon>Bacteroidota</taxon>
        <taxon>Chitinophagia</taxon>
        <taxon>Chitinophagales</taxon>
        <taxon>Chitinophagaceae</taxon>
        <taxon>Filimonas</taxon>
    </lineage>
</organism>
<evidence type="ECO:0000256" key="2">
    <source>
        <dbReference type="ARBA" id="ARBA00022448"/>
    </source>
</evidence>
<evidence type="ECO:0000256" key="4">
    <source>
        <dbReference type="ARBA" id="ARBA00022692"/>
    </source>
</evidence>
<dbReference type="InterPro" id="IPR037066">
    <property type="entry name" value="Plug_dom_sf"/>
</dbReference>
<proteinExistence type="inferred from homology"/>
<evidence type="ECO:0000256" key="6">
    <source>
        <dbReference type="ARBA" id="ARBA00023237"/>
    </source>
</evidence>
<evidence type="ECO:0000256" key="5">
    <source>
        <dbReference type="ARBA" id="ARBA00023136"/>
    </source>
</evidence>
<dbReference type="Pfam" id="PF13620">
    <property type="entry name" value="CarboxypepD_reg"/>
    <property type="match status" value="1"/>
</dbReference>
<dbReference type="InterPro" id="IPR036942">
    <property type="entry name" value="Beta-barrel_TonB_sf"/>
</dbReference>
<evidence type="ECO:0000313" key="9">
    <source>
        <dbReference type="EMBL" id="RXK85417.1"/>
    </source>
</evidence>
<dbReference type="EMBL" id="SDHZ01000001">
    <property type="protein sequence ID" value="RXK85417.1"/>
    <property type="molecule type" value="Genomic_DNA"/>
</dbReference>
<evidence type="ECO:0000259" key="8">
    <source>
        <dbReference type="SMART" id="SM00965"/>
    </source>
</evidence>
<dbReference type="InterPro" id="IPR008969">
    <property type="entry name" value="CarboxyPept-like_regulatory"/>
</dbReference>
<dbReference type="InterPro" id="IPR039426">
    <property type="entry name" value="TonB-dep_rcpt-like"/>
</dbReference>
<dbReference type="OrthoDB" id="9768177at2"/>
<dbReference type="InterPro" id="IPR023997">
    <property type="entry name" value="TonB-dep_OMP_SusC/RagA_CS"/>
</dbReference>
<dbReference type="Pfam" id="PF07715">
    <property type="entry name" value="Plug"/>
    <property type="match status" value="1"/>
</dbReference>
<comment type="caution">
    <text evidence="9">The sequence shown here is derived from an EMBL/GenBank/DDBJ whole genome shotgun (WGS) entry which is preliminary data.</text>
</comment>
<keyword evidence="3 7" id="KW-1134">Transmembrane beta strand</keyword>
<dbReference type="InterPro" id="IPR012910">
    <property type="entry name" value="Plug_dom"/>
</dbReference>
<keyword evidence="4 7" id="KW-0812">Transmembrane</keyword>
<dbReference type="PROSITE" id="PS52016">
    <property type="entry name" value="TONB_DEPENDENT_REC_3"/>
    <property type="match status" value="1"/>
</dbReference>
<name>A0A4Q1D7Y2_9BACT</name>
<keyword evidence="10" id="KW-1185">Reference proteome</keyword>
<reference evidence="9 10" key="1">
    <citation type="submission" date="2019-01" db="EMBL/GenBank/DDBJ databases">
        <title>Filimonas sp. strain TTM-71.</title>
        <authorList>
            <person name="Chen W.-M."/>
        </authorList>
    </citation>
    <scope>NUCLEOTIDE SEQUENCE [LARGE SCALE GENOMIC DNA]</scope>
    <source>
        <strain evidence="9 10">TTM-71</strain>
    </source>
</reference>
<keyword evidence="6 7" id="KW-0998">Cell outer membrane</keyword>
<feature type="domain" description="Secretin/TonB short N-terminal" evidence="8">
    <location>
        <begin position="100"/>
        <end position="151"/>
    </location>
</feature>
<dbReference type="NCBIfam" id="TIGR04057">
    <property type="entry name" value="SusC_RagA_signa"/>
    <property type="match status" value="1"/>
</dbReference>
<dbReference type="SUPFAM" id="SSF49464">
    <property type="entry name" value="Carboxypeptidase regulatory domain-like"/>
    <property type="match status" value="1"/>
</dbReference>
<comment type="similarity">
    <text evidence="7">Belongs to the TonB-dependent receptor family.</text>
</comment>
<comment type="subcellular location">
    <subcellularLocation>
        <location evidence="1 7">Cell outer membrane</location>
        <topology evidence="1 7">Multi-pass membrane protein</topology>
    </subcellularLocation>
</comment>
<gene>
    <name evidence="9" type="ORF">ESB13_00910</name>
</gene>
<evidence type="ECO:0000256" key="1">
    <source>
        <dbReference type="ARBA" id="ARBA00004571"/>
    </source>
</evidence>
<sequence>MDQLRSKINYRKNPKLYKSMNLLVPGHALPGRKPMLLLIDGPEKARCVKQIIRIMKLTAFFMFVFSLHLSARTLAQRVTVSGKDLSLKQVCEIIKKQTGYEFMIDNALVEKAGRMNLNVKETSITEVLDQCLTPKGLAYTIKKNVIIIYKKTAAPALSLLPPEAATPPGDIRGRLTDASGRPVSGALVRVRSKTGSIISRATVTNDNGEFVLPGADPNAILLISAVNIEPVEMEISGQNFITVVARNKVAVLNEIAIQVNTGYQVLNKERASGAFEKPDMQIVRARVSTMDIVARLEGQVAGLQVAPGNSGMSAYSINYNNAVSTRKSLVRGVSTVSLSSEPLYVVNGIPVSDFSSVNPDDIEDITVLKDAAAAAIWGSRAANGVIVITTRSGSKNQRLTVSYNGFINYSGKPDFNYQRTMNSREYIQAAREVFDPETNPWPAMTYSVVAPHDQVLYDEYRGIISKEEANRRLDSLASIDNLGQIKDLWFRPAFTTNHTISASGGNDVYSFYGSLAYTGEQSNIPGEKNQSYKLNFRQDINAGNKVKVSVSTSLINRVNSGKNAITISNDFIPYQLFKDASGKSLPVNYLVDRYNDSLRLDYQNRSLINLDYYPLDELNLAHSSRNNLHMNVTANVTVKLLKGLSFMGTYGYVKAPGTTKNYTDNKALALRKTIVDLTVPSATGGLPTYYYPTTGGAYMTGTNDQRNYTIRNQLVFETNLRHGRDHLSVQAGQAADETYGMRTSNMVEGYNEALGTYATLDIINMRNGIPGTVPGYGYYWGNPYSLMETYSRFNSYSVIANYTIDHKYSIDGSWRRDHSNMFGSDVSTQNKPVWSVGTKWQISRENFMKAVKWVDDLGIRATYGITGNSPYAAGSYQYDVLRAIVPSDRTPLAAGDAYTVSQVANNKLVWENSATINLGLDFSILNRRLSGGINYYHKVTTDLIGTSPSNPLTGVSTVTGNIGKMVNKGIEVSLTSQNIRTKDFNWSTSLTLAYNKNKLVSYTKAAAFMNTASFRISGSYAAGYSMSPVFAYRYAGLDDMGDPQIELADKTVSKNPSVATIDDVYYMGTSRAPYSGGLTNTLSYKGISMTINTVYSLGGVMRNVLNSFYTGRLASNPSFTNSNYSVYFTKRWKHPGDEATTDIPSFVANEGVSYSRRNIDYYTKGDVTVISASFLKIRDITLGYDLPSVLLRRLQIQSLRIYGQATNFLLWAKNNKGIDPDRSTGLPAHNYSLGINLTF</sequence>
<dbReference type="SUPFAM" id="SSF56935">
    <property type="entry name" value="Porins"/>
    <property type="match status" value="1"/>
</dbReference>
<dbReference type="AlphaFoldDB" id="A0A4Q1D7Y2"/>
<evidence type="ECO:0000256" key="7">
    <source>
        <dbReference type="PROSITE-ProRule" id="PRU01360"/>
    </source>
</evidence>
<dbReference type="Gene3D" id="2.170.130.10">
    <property type="entry name" value="TonB-dependent receptor, plug domain"/>
    <property type="match status" value="1"/>
</dbReference>